<dbReference type="Proteomes" id="UP000831796">
    <property type="component" value="Chromosome"/>
</dbReference>
<dbReference type="AlphaFoldDB" id="A0A8T9Q3I2"/>
<dbReference type="RefSeq" id="WP_244673433.1">
    <property type="nucleotide sequence ID" value="NZ_CP095046.1"/>
</dbReference>
<gene>
    <name evidence="1" type="ORF">MUN79_14550</name>
</gene>
<dbReference type="Gene3D" id="3.30.420.300">
    <property type="entry name" value="2-keto-3-deoxy-galactonokinase, substrate binding domain"/>
    <property type="match status" value="1"/>
</dbReference>
<protein>
    <submittedName>
        <fullName evidence="1">Uncharacterized protein</fullName>
    </submittedName>
</protein>
<proteinExistence type="predicted"/>
<accession>A0A8T9Q3I2</accession>
<dbReference type="KEGG" id="hcu:MUN79_14550"/>
<evidence type="ECO:0000313" key="1">
    <source>
        <dbReference type="EMBL" id="UOQ70009.1"/>
    </source>
</evidence>
<dbReference type="EMBL" id="CP095046">
    <property type="protein sequence ID" value="UOQ70009.1"/>
    <property type="molecule type" value="Genomic_DNA"/>
</dbReference>
<reference evidence="1" key="1">
    <citation type="submission" date="2022-04" db="EMBL/GenBank/DDBJ databases">
        <title>Hymenobacter sp. isolated from the air.</title>
        <authorList>
            <person name="Won M."/>
            <person name="Lee C.-M."/>
            <person name="Woen H.-Y."/>
            <person name="Kwon S.-W."/>
        </authorList>
    </citation>
    <scope>NUCLEOTIDE SEQUENCE</scope>
    <source>
        <strain evidence="1">5116S-3</strain>
    </source>
</reference>
<dbReference type="InterPro" id="IPR042258">
    <property type="entry name" value="DGOK_N"/>
</dbReference>
<name>A0A8T9Q3I2_9BACT</name>
<organism evidence="1 2">
    <name type="scientific">Hymenobacter cellulosilyticus</name>
    <dbReference type="NCBI Taxonomy" id="2932248"/>
    <lineage>
        <taxon>Bacteria</taxon>
        <taxon>Pseudomonadati</taxon>
        <taxon>Bacteroidota</taxon>
        <taxon>Cytophagia</taxon>
        <taxon>Cytophagales</taxon>
        <taxon>Hymenobacteraceae</taxon>
        <taxon>Hymenobacter</taxon>
    </lineage>
</organism>
<sequence>MEELTHFLSCDWGTSSFRLKLVELPNLRVVGTAKSDEGNAATFAKWQETKQPEEQRLGFYLNILRGHVGAIEKEFGRPIPGCQS</sequence>
<keyword evidence="2" id="KW-1185">Reference proteome</keyword>
<evidence type="ECO:0000313" key="2">
    <source>
        <dbReference type="Proteomes" id="UP000831796"/>
    </source>
</evidence>